<evidence type="ECO:0000256" key="1">
    <source>
        <dbReference type="ARBA" id="ARBA00004651"/>
    </source>
</evidence>
<keyword evidence="10" id="KW-1185">Reference proteome</keyword>
<dbReference type="PANTHER" id="PTHR33778">
    <property type="entry name" value="PROTEIN MGTC"/>
    <property type="match status" value="1"/>
</dbReference>
<dbReference type="EMBL" id="QEYD01000001">
    <property type="protein sequence ID" value="PWE31728.1"/>
    <property type="molecule type" value="Genomic_DNA"/>
</dbReference>
<keyword evidence="3" id="KW-1003">Cell membrane</keyword>
<evidence type="ECO:0000313" key="10">
    <source>
        <dbReference type="Proteomes" id="UP000244940"/>
    </source>
</evidence>
<evidence type="ECO:0000256" key="3">
    <source>
        <dbReference type="ARBA" id="ARBA00022475"/>
    </source>
</evidence>
<organism evidence="9 10">
    <name type="scientific">Pararhodobacter marinus</name>
    <dbReference type="NCBI Taxonomy" id="2184063"/>
    <lineage>
        <taxon>Bacteria</taxon>
        <taxon>Pseudomonadati</taxon>
        <taxon>Pseudomonadota</taxon>
        <taxon>Alphaproteobacteria</taxon>
        <taxon>Rhodobacterales</taxon>
        <taxon>Paracoccaceae</taxon>
        <taxon>Pararhodobacter</taxon>
    </lineage>
</organism>
<feature type="transmembrane region" description="Helical" evidence="7">
    <location>
        <begin position="20"/>
        <end position="42"/>
    </location>
</feature>
<reference evidence="9 10" key="1">
    <citation type="submission" date="2018-05" db="EMBL/GenBank/DDBJ databases">
        <title>Pararhodobacter marina sp. nov., isolated from deep-sea water of the Indian Ocean.</title>
        <authorList>
            <person name="Lai Q.Sr."/>
            <person name="Liu X."/>
            <person name="Shao Z."/>
        </authorList>
    </citation>
    <scope>NUCLEOTIDE SEQUENCE [LARGE SCALE GENOMIC DNA]</scope>
    <source>
        <strain evidence="9 10">CIC4N-9</strain>
    </source>
</reference>
<name>A0A2U2CIL5_9RHOB</name>
<feature type="transmembrane region" description="Helical" evidence="7">
    <location>
        <begin position="54"/>
        <end position="74"/>
    </location>
</feature>
<dbReference type="AlphaFoldDB" id="A0A2U2CIL5"/>
<dbReference type="OrthoDB" id="9811198at2"/>
<keyword evidence="5 7" id="KW-1133">Transmembrane helix</keyword>
<dbReference type="PRINTS" id="PR01837">
    <property type="entry name" value="MGTCSAPBPROT"/>
</dbReference>
<feature type="transmembrane region" description="Helical" evidence="7">
    <location>
        <begin position="118"/>
        <end position="149"/>
    </location>
</feature>
<evidence type="ECO:0000313" key="9">
    <source>
        <dbReference type="EMBL" id="PWE31728.1"/>
    </source>
</evidence>
<evidence type="ECO:0000256" key="2">
    <source>
        <dbReference type="ARBA" id="ARBA00009298"/>
    </source>
</evidence>
<dbReference type="InterPro" id="IPR049177">
    <property type="entry name" value="MgtC_SapB_SrpB_YhiD_N"/>
</dbReference>
<dbReference type="InterPro" id="IPR003416">
    <property type="entry name" value="MgtC/SapB/SrpB/YhiD_fam"/>
</dbReference>
<accession>A0A2U2CIL5</accession>
<protein>
    <recommendedName>
        <fullName evidence="7">Protein MgtC</fullName>
    </recommendedName>
</protein>
<proteinExistence type="inferred from homology"/>
<evidence type="ECO:0000256" key="6">
    <source>
        <dbReference type="ARBA" id="ARBA00023136"/>
    </source>
</evidence>
<dbReference type="RefSeq" id="WP_109531529.1">
    <property type="nucleotide sequence ID" value="NZ_QEYD01000001.1"/>
</dbReference>
<evidence type="ECO:0000256" key="5">
    <source>
        <dbReference type="ARBA" id="ARBA00022989"/>
    </source>
</evidence>
<evidence type="ECO:0000256" key="7">
    <source>
        <dbReference type="RuleBase" id="RU365041"/>
    </source>
</evidence>
<feature type="transmembrane region" description="Helical" evidence="7">
    <location>
        <begin position="86"/>
        <end position="106"/>
    </location>
</feature>
<dbReference type="GO" id="GO:0005886">
    <property type="term" value="C:plasma membrane"/>
    <property type="evidence" value="ECO:0007669"/>
    <property type="project" value="UniProtKB-SubCell"/>
</dbReference>
<feature type="domain" description="MgtC/SapB/SrpB/YhiD N-terminal" evidence="8">
    <location>
        <begin position="31"/>
        <end position="157"/>
    </location>
</feature>
<evidence type="ECO:0000259" key="8">
    <source>
        <dbReference type="Pfam" id="PF02308"/>
    </source>
</evidence>
<comment type="similarity">
    <text evidence="2 7">Belongs to the MgtC/SapB family.</text>
</comment>
<dbReference type="Pfam" id="PF02308">
    <property type="entry name" value="MgtC"/>
    <property type="match status" value="1"/>
</dbReference>
<sequence>MDSHDILRILSTELDGQGALPWPVVALRICGAVLLSGCIGFEREVRDRPAGLRTHMLVGLASSCFCLLTLELVARNFGSDVQMDPIRTIEAVTSGVAFLAAGMIVFSRGEIKGLTTGASLWLAAAVGVAAGLGIWLLAVLATVLALFIMHLLSRFERRMQKGDD</sequence>
<keyword evidence="6 7" id="KW-0472">Membrane</keyword>
<keyword evidence="7" id="KW-0997">Cell inner membrane</keyword>
<dbReference type="Proteomes" id="UP000244940">
    <property type="component" value="Unassembled WGS sequence"/>
</dbReference>
<evidence type="ECO:0000256" key="4">
    <source>
        <dbReference type="ARBA" id="ARBA00022692"/>
    </source>
</evidence>
<comment type="subcellular location">
    <subcellularLocation>
        <location evidence="7">Cell inner membrane</location>
        <topology evidence="7">Multi-pass membrane protein</topology>
    </subcellularLocation>
    <subcellularLocation>
        <location evidence="1">Cell membrane</location>
        <topology evidence="1">Multi-pass membrane protein</topology>
    </subcellularLocation>
</comment>
<gene>
    <name evidence="9" type="ORF">C4N9_01575</name>
</gene>
<keyword evidence="4 7" id="KW-0812">Transmembrane</keyword>
<dbReference type="PANTHER" id="PTHR33778:SF1">
    <property type="entry name" value="MAGNESIUM TRANSPORTER YHID-RELATED"/>
    <property type="match status" value="1"/>
</dbReference>
<dbReference type="GeneID" id="94363570"/>
<comment type="caution">
    <text evidence="9">The sequence shown here is derived from an EMBL/GenBank/DDBJ whole genome shotgun (WGS) entry which is preliminary data.</text>
</comment>